<organism evidence="2">
    <name type="scientific">Aspergillus niger</name>
    <dbReference type="NCBI Taxonomy" id="5061"/>
    <lineage>
        <taxon>Eukaryota</taxon>
        <taxon>Fungi</taxon>
        <taxon>Dikarya</taxon>
        <taxon>Ascomycota</taxon>
        <taxon>Pezizomycotina</taxon>
        <taxon>Eurotiomycetes</taxon>
        <taxon>Eurotiomycetidae</taxon>
        <taxon>Eurotiales</taxon>
        <taxon>Aspergillaceae</taxon>
        <taxon>Aspergillus</taxon>
        <taxon>Aspergillus subgen. Circumdati</taxon>
    </lineage>
</organism>
<feature type="compositionally biased region" description="Basic and acidic residues" evidence="1">
    <location>
        <begin position="36"/>
        <end position="57"/>
    </location>
</feature>
<feature type="region of interest" description="Disordered" evidence="1">
    <location>
        <begin position="36"/>
        <end position="59"/>
    </location>
</feature>
<dbReference type="GeneID" id="84593537"/>
<dbReference type="RefSeq" id="XP_059604930.1">
    <property type="nucleotide sequence ID" value="XM_059745363.1"/>
</dbReference>
<dbReference type="KEGG" id="ang:An16g08900"/>
<evidence type="ECO:0000256" key="1">
    <source>
        <dbReference type="SAM" id="MobiDB-lite"/>
    </source>
</evidence>
<feature type="region of interest" description="Disordered" evidence="1">
    <location>
        <begin position="73"/>
        <end position="160"/>
    </location>
</feature>
<dbReference type="VEuPathDB" id="FungiDB:An16g08900"/>
<name>A0AAJ8BW10_ASPNG</name>
<dbReference type="AlphaFoldDB" id="A0AAJ8BW10"/>
<accession>A0AAJ8BW10</accession>
<reference evidence="2" key="2">
    <citation type="submission" date="2025-08" db="UniProtKB">
        <authorList>
            <consortium name="RefSeq"/>
        </authorList>
    </citation>
    <scope>IDENTIFICATION</scope>
</reference>
<reference evidence="2" key="1">
    <citation type="submission" date="2025-02" db="EMBL/GenBank/DDBJ databases">
        <authorList>
            <consortium name="NCBI Genome Project"/>
        </authorList>
    </citation>
    <scope>NUCLEOTIDE SEQUENCE</scope>
</reference>
<sequence length="218" mass="24915">MKDAYVYLGVTLFMLSRRGLAVQGDFAAADSREADDWDWKGSRQTREGRSAMTREVEDALEGPMDPVEALIHSTGQDFEEEKSSGKNRSRRGEIHMRKIRVIQRGQRLVCSSSSRDHTRTNGYNEMEGSVEPVAWLKRDRTSDPADDPSPSEGSLAMATNHHRNLVPRKNNMLKQRMIDRLNDIHIRQFNSRTLAYIGKTKAHHPTHSRAWALNTEEK</sequence>
<protein>
    <submittedName>
        <fullName evidence="2">Uncharacterized protein</fullName>
    </submittedName>
</protein>
<gene>
    <name evidence="2" type="ORF">An16g08900</name>
</gene>
<proteinExistence type="predicted"/>
<evidence type="ECO:0000313" key="2">
    <source>
        <dbReference type="RefSeq" id="XP_059604930.1"/>
    </source>
</evidence>